<evidence type="ECO:0000313" key="4">
    <source>
        <dbReference type="EMBL" id="KRF99537.1"/>
    </source>
</evidence>
<dbReference type="Proteomes" id="UP000007798">
    <property type="component" value="Unassembled WGS sequence"/>
</dbReference>
<feature type="region of interest" description="Disordered" evidence="1">
    <location>
        <begin position="134"/>
        <end position="165"/>
    </location>
</feature>
<keyword evidence="5" id="KW-1185">Reference proteome</keyword>
<dbReference type="InterPro" id="IPR031935">
    <property type="entry name" value="DUF4770"/>
</dbReference>
<dbReference type="STRING" id="7260.A0A0Q9X339"/>
<dbReference type="InParanoid" id="A0A0Q9X339"/>
<evidence type="ECO:0000259" key="2">
    <source>
        <dbReference type="Pfam" id="PF15994"/>
    </source>
</evidence>
<dbReference type="Pfam" id="PF15995">
    <property type="entry name" value="DUF4771"/>
    <property type="match status" value="1"/>
</dbReference>
<dbReference type="AlphaFoldDB" id="A0A0Q9X339"/>
<sequence>MGCETQQQLPIAGWHRGLSPNQIKAAKELKSALLFDLEEGTTHRIYDCVARIGVSPMINRQTLWRILQLSRGNHLSFLYFLVLEHYKSLSSAFTGHEPKYTVNEQILLSALAYLDMPTTFKELDRILPKNVKKPIQKSSPLRRKPVSKDNPKELPYFKKQPRPKEHASSAKFICTPPTFAAQIGKDFPQDEVIEDSCWFANYKLQPIKRMIKSLIGHELKVLFDKIDEVRPSVSEPQTPEINMERLEFLVKQRDRCLAMIDLDEERKMLSRERILRYLENDVQRYLQKFASLQPPSRDFVIGVGRVPPVERQVLQFDCTEEGNCRAGLAVEGSPIDDSSSSCHNGVNVRVLAGLDSTHDSKMKSSKACPTSCLKKNKKINLEPSKTSLSNIQYFRAPQAHVPHVFNYDDLFNGPCRIQKDPGQIIRGAFVKALDKKVSLLPHWEELQRKTIQDAVSQCVHNIFQKGLLEKPEPKPVTVATNFDPNDEHLMEQMLYDALKELRQNSKFVLASLPQSHQVPELREWIRRRYGKRYRAQTIKEFNIQQQNLMKITHMDTTLLPPSISGQDFGNDLVSYTEAHDGQTFKNLTFYQHDL</sequence>
<name>A0A0Q9X339_DROWI</name>
<proteinExistence type="predicted"/>
<dbReference type="PANTHER" id="PTHR41967:SF6">
    <property type="entry name" value="FI19406P1-RELATED"/>
    <property type="match status" value="1"/>
</dbReference>
<dbReference type="PANTHER" id="PTHR41967">
    <property type="entry name" value="FI19406P1-RELATED"/>
    <property type="match status" value="1"/>
</dbReference>
<evidence type="ECO:0000259" key="3">
    <source>
        <dbReference type="Pfam" id="PF15995"/>
    </source>
</evidence>
<reference evidence="4 5" key="1">
    <citation type="journal article" date="2007" name="Nature">
        <title>Evolution of genes and genomes on the Drosophila phylogeny.</title>
        <authorList>
            <consortium name="Drosophila 12 Genomes Consortium"/>
            <person name="Clark A.G."/>
            <person name="Eisen M.B."/>
            <person name="Smith D.R."/>
            <person name="Bergman C.M."/>
            <person name="Oliver B."/>
            <person name="Markow T.A."/>
            <person name="Kaufman T.C."/>
            <person name="Kellis M."/>
            <person name="Gelbart W."/>
            <person name="Iyer V.N."/>
            <person name="Pollard D.A."/>
            <person name="Sackton T.B."/>
            <person name="Larracuente A.M."/>
            <person name="Singh N.D."/>
            <person name="Abad J.P."/>
            <person name="Abt D.N."/>
            <person name="Adryan B."/>
            <person name="Aguade M."/>
            <person name="Akashi H."/>
            <person name="Anderson W.W."/>
            <person name="Aquadro C.F."/>
            <person name="Ardell D.H."/>
            <person name="Arguello R."/>
            <person name="Artieri C.G."/>
            <person name="Barbash D.A."/>
            <person name="Barker D."/>
            <person name="Barsanti P."/>
            <person name="Batterham P."/>
            <person name="Batzoglou S."/>
            <person name="Begun D."/>
            <person name="Bhutkar A."/>
            <person name="Blanco E."/>
            <person name="Bosak S.A."/>
            <person name="Bradley R.K."/>
            <person name="Brand A.D."/>
            <person name="Brent M.R."/>
            <person name="Brooks A.N."/>
            <person name="Brown R.H."/>
            <person name="Butlin R.K."/>
            <person name="Caggese C."/>
            <person name="Calvi B.R."/>
            <person name="Bernardo de Carvalho A."/>
            <person name="Caspi A."/>
            <person name="Castrezana S."/>
            <person name="Celniker S.E."/>
            <person name="Chang J.L."/>
            <person name="Chapple C."/>
            <person name="Chatterji S."/>
            <person name="Chinwalla A."/>
            <person name="Civetta A."/>
            <person name="Clifton S.W."/>
            <person name="Comeron J.M."/>
            <person name="Costello J.C."/>
            <person name="Coyne J.A."/>
            <person name="Daub J."/>
            <person name="David R.G."/>
            <person name="Delcher A.L."/>
            <person name="Delehaunty K."/>
            <person name="Do C.B."/>
            <person name="Ebling H."/>
            <person name="Edwards K."/>
            <person name="Eickbush T."/>
            <person name="Evans J.D."/>
            <person name="Filipski A."/>
            <person name="Findeiss S."/>
            <person name="Freyhult E."/>
            <person name="Fulton L."/>
            <person name="Fulton R."/>
            <person name="Garcia A.C."/>
            <person name="Gardiner A."/>
            <person name="Garfield D.A."/>
            <person name="Garvin B.E."/>
            <person name="Gibson G."/>
            <person name="Gilbert D."/>
            <person name="Gnerre S."/>
            <person name="Godfrey J."/>
            <person name="Good R."/>
            <person name="Gotea V."/>
            <person name="Gravely B."/>
            <person name="Greenberg A.J."/>
            <person name="Griffiths-Jones S."/>
            <person name="Gross S."/>
            <person name="Guigo R."/>
            <person name="Gustafson E.A."/>
            <person name="Haerty W."/>
            <person name="Hahn M.W."/>
            <person name="Halligan D.L."/>
            <person name="Halpern A.L."/>
            <person name="Halter G.M."/>
            <person name="Han M.V."/>
            <person name="Heger A."/>
            <person name="Hillier L."/>
            <person name="Hinrichs A.S."/>
            <person name="Holmes I."/>
            <person name="Hoskins R.A."/>
            <person name="Hubisz M.J."/>
            <person name="Hultmark D."/>
            <person name="Huntley M.A."/>
            <person name="Jaffe D.B."/>
            <person name="Jagadeeshan S."/>
            <person name="Jeck W.R."/>
            <person name="Johnson J."/>
            <person name="Jones C.D."/>
            <person name="Jordan W.C."/>
            <person name="Karpen G.H."/>
            <person name="Kataoka E."/>
            <person name="Keightley P.D."/>
            <person name="Kheradpour P."/>
            <person name="Kirkness E.F."/>
            <person name="Koerich L.B."/>
            <person name="Kristiansen K."/>
            <person name="Kudrna D."/>
            <person name="Kulathinal R.J."/>
            <person name="Kumar S."/>
            <person name="Kwok R."/>
            <person name="Lander E."/>
            <person name="Langley C.H."/>
            <person name="Lapoint R."/>
            <person name="Lazzaro B.P."/>
            <person name="Lee S.J."/>
            <person name="Levesque L."/>
            <person name="Li R."/>
            <person name="Lin C.F."/>
            <person name="Lin M.F."/>
            <person name="Lindblad-Toh K."/>
            <person name="Llopart A."/>
            <person name="Long M."/>
            <person name="Low L."/>
            <person name="Lozovsky E."/>
            <person name="Lu J."/>
            <person name="Luo M."/>
            <person name="Machado C.A."/>
            <person name="Makalowski W."/>
            <person name="Marzo M."/>
            <person name="Matsuda M."/>
            <person name="Matzkin L."/>
            <person name="McAllister B."/>
            <person name="McBride C.S."/>
            <person name="McKernan B."/>
            <person name="McKernan K."/>
            <person name="Mendez-Lago M."/>
            <person name="Minx P."/>
            <person name="Mollenhauer M.U."/>
            <person name="Montooth K."/>
            <person name="Mount S.M."/>
            <person name="Mu X."/>
            <person name="Myers E."/>
            <person name="Negre B."/>
            <person name="Newfeld S."/>
            <person name="Nielsen R."/>
            <person name="Noor M.A."/>
            <person name="O'Grady P."/>
            <person name="Pachter L."/>
            <person name="Papaceit M."/>
            <person name="Parisi M.J."/>
            <person name="Parisi M."/>
            <person name="Parts L."/>
            <person name="Pedersen J.S."/>
            <person name="Pesole G."/>
            <person name="Phillippy A.M."/>
            <person name="Ponting C.P."/>
            <person name="Pop M."/>
            <person name="Porcelli D."/>
            <person name="Powell J.R."/>
            <person name="Prohaska S."/>
            <person name="Pruitt K."/>
            <person name="Puig M."/>
            <person name="Quesneville H."/>
            <person name="Ram K.R."/>
            <person name="Rand D."/>
            <person name="Rasmussen M.D."/>
            <person name="Reed L.K."/>
            <person name="Reenan R."/>
            <person name="Reily A."/>
            <person name="Remington K.A."/>
            <person name="Rieger T.T."/>
            <person name="Ritchie M.G."/>
            <person name="Robin C."/>
            <person name="Rogers Y.H."/>
            <person name="Rohde C."/>
            <person name="Rozas J."/>
            <person name="Rubenfield M.J."/>
            <person name="Ruiz A."/>
            <person name="Russo S."/>
            <person name="Salzberg S.L."/>
            <person name="Sanchez-Gracia A."/>
            <person name="Saranga D.J."/>
            <person name="Sato H."/>
            <person name="Schaeffer S.W."/>
            <person name="Schatz M.C."/>
            <person name="Schlenke T."/>
            <person name="Schwartz R."/>
            <person name="Segarra C."/>
            <person name="Singh R.S."/>
            <person name="Sirot L."/>
            <person name="Sirota M."/>
            <person name="Sisneros N.B."/>
            <person name="Smith C.D."/>
            <person name="Smith T.F."/>
            <person name="Spieth J."/>
            <person name="Stage D.E."/>
            <person name="Stark A."/>
            <person name="Stephan W."/>
            <person name="Strausberg R.L."/>
            <person name="Strempel S."/>
            <person name="Sturgill D."/>
            <person name="Sutton G."/>
            <person name="Sutton G.G."/>
            <person name="Tao W."/>
            <person name="Teichmann S."/>
            <person name="Tobari Y.N."/>
            <person name="Tomimura Y."/>
            <person name="Tsolas J.M."/>
            <person name="Valente V.L."/>
            <person name="Venter E."/>
            <person name="Venter J.C."/>
            <person name="Vicario S."/>
            <person name="Vieira F.G."/>
            <person name="Vilella A.J."/>
            <person name="Villasante A."/>
            <person name="Walenz B."/>
            <person name="Wang J."/>
            <person name="Wasserman M."/>
            <person name="Watts T."/>
            <person name="Wilson D."/>
            <person name="Wilson R.K."/>
            <person name="Wing R.A."/>
            <person name="Wolfner M.F."/>
            <person name="Wong A."/>
            <person name="Wong G.K."/>
            <person name="Wu C.I."/>
            <person name="Wu G."/>
            <person name="Yamamoto D."/>
            <person name="Yang H.P."/>
            <person name="Yang S.P."/>
            <person name="Yorke J.A."/>
            <person name="Yoshida K."/>
            <person name="Zdobnov E."/>
            <person name="Zhang P."/>
            <person name="Zhang Y."/>
            <person name="Zimin A.V."/>
            <person name="Baldwin J."/>
            <person name="Abdouelleil A."/>
            <person name="Abdulkadir J."/>
            <person name="Abebe A."/>
            <person name="Abera B."/>
            <person name="Abreu J."/>
            <person name="Acer S.C."/>
            <person name="Aftuck L."/>
            <person name="Alexander A."/>
            <person name="An P."/>
            <person name="Anderson E."/>
            <person name="Anderson S."/>
            <person name="Arachi H."/>
            <person name="Azer M."/>
            <person name="Bachantsang P."/>
            <person name="Barry A."/>
            <person name="Bayul T."/>
            <person name="Berlin A."/>
            <person name="Bessette D."/>
            <person name="Bloom T."/>
            <person name="Blye J."/>
            <person name="Boguslavskiy L."/>
            <person name="Bonnet C."/>
            <person name="Boukhgalter B."/>
            <person name="Bourzgui I."/>
            <person name="Brown A."/>
            <person name="Cahill P."/>
            <person name="Channer S."/>
            <person name="Cheshatsang Y."/>
            <person name="Chuda L."/>
            <person name="Citroen M."/>
            <person name="Collymore A."/>
            <person name="Cooke P."/>
            <person name="Costello M."/>
            <person name="D'Aco K."/>
            <person name="Daza R."/>
            <person name="De Haan G."/>
            <person name="DeGray S."/>
            <person name="DeMaso C."/>
            <person name="Dhargay N."/>
            <person name="Dooley K."/>
            <person name="Dooley E."/>
            <person name="Doricent M."/>
            <person name="Dorje P."/>
            <person name="Dorjee K."/>
            <person name="Dupes A."/>
            <person name="Elong R."/>
            <person name="Falk J."/>
            <person name="Farina A."/>
            <person name="Faro S."/>
            <person name="Ferguson D."/>
            <person name="Fisher S."/>
            <person name="Foley C.D."/>
            <person name="Franke A."/>
            <person name="Friedrich D."/>
            <person name="Gadbois L."/>
            <person name="Gearin G."/>
            <person name="Gearin C.R."/>
            <person name="Giannoukos G."/>
            <person name="Goode T."/>
            <person name="Graham J."/>
            <person name="Grandbois E."/>
            <person name="Grewal S."/>
            <person name="Gyaltsen K."/>
            <person name="Hafez N."/>
            <person name="Hagos B."/>
            <person name="Hall J."/>
            <person name="Henson C."/>
            <person name="Hollinger A."/>
            <person name="Honan T."/>
            <person name="Huard M.D."/>
            <person name="Hughes L."/>
            <person name="Hurhula B."/>
            <person name="Husby M.E."/>
            <person name="Kamat A."/>
            <person name="Kanga B."/>
            <person name="Kashin S."/>
            <person name="Khazanovich D."/>
            <person name="Kisner P."/>
            <person name="Lance K."/>
            <person name="Lara M."/>
            <person name="Lee W."/>
            <person name="Lennon N."/>
            <person name="Letendre F."/>
            <person name="LeVine R."/>
            <person name="Lipovsky A."/>
            <person name="Liu X."/>
            <person name="Liu J."/>
            <person name="Liu S."/>
            <person name="Lokyitsang T."/>
            <person name="Lokyitsang Y."/>
            <person name="Lubonja R."/>
            <person name="Lui A."/>
            <person name="MacDonald P."/>
            <person name="Magnisalis V."/>
            <person name="Maru K."/>
            <person name="Matthews C."/>
            <person name="McCusker W."/>
            <person name="McDonough S."/>
            <person name="Mehta T."/>
            <person name="Meldrim J."/>
            <person name="Meneus L."/>
            <person name="Mihai O."/>
            <person name="Mihalev A."/>
            <person name="Mihova T."/>
            <person name="Mittelman R."/>
            <person name="Mlenga V."/>
            <person name="Montmayeur A."/>
            <person name="Mulrain L."/>
            <person name="Navidi A."/>
            <person name="Naylor J."/>
            <person name="Negash T."/>
            <person name="Nguyen T."/>
            <person name="Nguyen N."/>
            <person name="Nicol R."/>
            <person name="Norbu C."/>
            <person name="Norbu N."/>
            <person name="Novod N."/>
            <person name="O'Neill B."/>
            <person name="Osman S."/>
            <person name="Markiewicz E."/>
            <person name="Oyono O.L."/>
            <person name="Patti C."/>
            <person name="Phunkhang P."/>
            <person name="Pierre F."/>
            <person name="Priest M."/>
            <person name="Raghuraman S."/>
            <person name="Rege F."/>
            <person name="Reyes R."/>
            <person name="Rise C."/>
            <person name="Rogov P."/>
            <person name="Ross K."/>
            <person name="Ryan E."/>
            <person name="Settipalli S."/>
            <person name="Shea T."/>
            <person name="Sherpa N."/>
            <person name="Shi L."/>
            <person name="Shih D."/>
            <person name="Sparrow T."/>
            <person name="Spaulding J."/>
            <person name="Stalker J."/>
            <person name="Stange-Thomann N."/>
            <person name="Stavropoulos S."/>
            <person name="Stone C."/>
            <person name="Strader C."/>
            <person name="Tesfaye S."/>
            <person name="Thomson T."/>
            <person name="Thoulutsang Y."/>
            <person name="Thoulutsang D."/>
            <person name="Topham K."/>
            <person name="Topping I."/>
            <person name="Tsamla T."/>
            <person name="Vassiliev H."/>
            <person name="Vo A."/>
            <person name="Wangchuk T."/>
            <person name="Wangdi T."/>
            <person name="Weiand M."/>
            <person name="Wilkinson J."/>
            <person name="Wilson A."/>
            <person name="Yadav S."/>
            <person name="Young G."/>
            <person name="Yu Q."/>
            <person name="Zembek L."/>
            <person name="Zhong D."/>
            <person name="Zimmer A."/>
            <person name="Zwirko Z."/>
            <person name="Jaffe D.B."/>
            <person name="Alvarez P."/>
            <person name="Brockman W."/>
            <person name="Butler J."/>
            <person name="Chin C."/>
            <person name="Gnerre S."/>
            <person name="Grabherr M."/>
            <person name="Kleber M."/>
            <person name="Mauceli E."/>
            <person name="MacCallum I."/>
        </authorList>
    </citation>
    <scope>NUCLEOTIDE SEQUENCE [LARGE SCALE GENOMIC DNA]</scope>
    <source>
        <strain evidence="5">Tucson 14030-0811.24</strain>
    </source>
</reference>
<accession>A0A0Q9X339</accession>
<evidence type="ECO:0000256" key="1">
    <source>
        <dbReference type="SAM" id="MobiDB-lite"/>
    </source>
</evidence>
<evidence type="ECO:0008006" key="6">
    <source>
        <dbReference type="Google" id="ProtNLM"/>
    </source>
</evidence>
<dbReference type="Pfam" id="PF15994">
    <property type="entry name" value="DUF4770"/>
    <property type="match status" value="1"/>
</dbReference>
<feature type="domain" description="DUF4771" evidence="3">
    <location>
        <begin position="480"/>
        <end position="586"/>
    </location>
</feature>
<evidence type="ECO:0000313" key="5">
    <source>
        <dbReference type="Proteomes" id="UP000007798"/>
    </source>
</evidence>
<gene>
    <name evidence="4" type="primary">Dwil\GK26776</name>
    <name evidence="4" type="ORF">Dwil_GK26776</name>
</gene>
<protein>
    <recommendedName>
        <fullName evidence="6">DUF4770 domain-containing protein</fullName>
    </recommendedName>
</protein>
<feature type="domain" description="DUF4770" evidence="2">
    <location>
        <begin position="50"/>
        <end position="212"/>
    </location>
</feature>
<organism evidence="4 5">
    <name type="scientific">Drosophila willistoni</name>
    <name type="common">Fruit fly</name>
    <dbReference type="NCBI Taxonomy" id="7260"/>
    <lineage>
        <taxon>Eukaryota</taxon>
        <taxon>Metazoa</taxon>
        <taxon>Ecdysozoa</taxon>
        <taxon>Arthropoda</taxon>
        <taxon>Hexapoda</taxon>
        <taxon>Insecta</taxon>
        <taxon>Pterygota</taxon>
        <taxon>Neoptera</taxon>
        <taxon>Endopterygota</taxon>
        <taxon>Diptera</taxon>
        <taxon>Brachycera</taxon>
        <taxon>Muscomorpha</taxon>
        <taxon>Ephydroidea</taxon>
        <taxon>Drosophilidae</taxon>
        <taxon>Drosophila</taxon>
        <taxon>Sophophora</taxon>
    </lineage>
</organism>
<dbReference type="OrthoDB" id="6613664at2759"/>
<dbReference type="EMBL" id="CH964238">
    <property type="protein sequence ID" value="KRF99537.1"/>
    <property type="molecule type" value="Genomic_DNA"/>
</dbReference>
<dbReference type="InterPro" id="IPR031936">
    <property type="entry name" value="DUF4771"/>
</dbReference>
<feature type="compositionally biased region" description="Basic residues" evidence="1">
    <location>
        <begin position="134"/>
        <end position="145"/>
    </location>
</feature>
<feature type="compositionally biased region" description="Basic and acidic residues" evidence="1">
    <location>
        <begin position="146"/>
        <end position="165"/>
    </location>
</feature>